<comment type="caution">
    <text evidence="1">The sequence shown here is derived from an EMBL/GenBank/DDBJ whole genome shotgun (WGS) entry which is preliminary data.</text>
</comment>
<accession>A0A4R1R0Z2</accession>
<dbReference type="RefSeq" id="WP_108702620.1">
    <property type="nucleotide sequence ID" value="NZ_JPNB01000001.1"/>
</dbReference>
<proteinExistence type="predicted"/>
<sequence length="49" mass="5880">MKLKIIKIENRVVTCEVDGSDYFYDIARRWLAEDIQEGDVIEIEYKNEQ</sequence>
<evidence type="ECO:0000313" key="2">
    <source>
        <dbReference type="Proteomes" id="UP000295718"/>
    </source>
</evidence>
<keyword evidence="2" id="KW-1185">Reference proteome</keyword>
<dbReference type="Proteomes" id="UP000295718">
    <property type="component" value="Unassembled WGS sequence"/>
</dbReference>
<name>A0A4R1R0Z2_9FIRM</name>
<organism evidence="1 2">
    <name type="scientific">Kineothrix alysoides</name>
    <dbReference type="NCBI Taxonomy" id="1469948"/>
    <lineage>
        <taxon>Bacteria</taxon>
        <taxon>Bacillati</taxon>
        <taxon>Bacillota</taxon>
        <taxon>Clostridia</taxon>
        <taxon>Lachnospirales</taxon>
        <taxon>Lachnospiraceae</taxon>
        <taxon>Kineothrix</taxon>
    </lineage>
</organism>
<reference evidence="1 2" key="1">
    <citation type="submission" date="2019-03" db="EMBL/GenBank/DDBJ databases">
        <title>Genomic Encyclopedia of Type Strains, Phase IV (KMG-IV): sequencing the most valuable type-strain genomes for metagenomic binning, comparative biology and taxonomic classification.</title>
        <authorList>
            <person name="Goeker M."/>
        </authorList>
    </citation>
    <scope>NUCLEOTIDE SEQUENCE [LARGE SCALE GENOMIC DNA]</scope>
    <source>
        <strain evidence="1 2">DSM 100556</strain>
    </source>
</reference>
<evidence type="ECO:0000313" key="1">
    <source>
        <dbReference type="EMBL" id="TCL58966.1"/>
    </source>
</evidence>
<dbReference type="EMBL" id="SLUO01000005">
    <property type="protein sequence ID" value="TCL58966.1"/>
    <property type="molecule type" value="Genomic_DNA"/>
</dbReference>
<gene>
    <name evidence="1" type="ORF">EDD76_105139</name>
</gene>
<protein>
    <submittedName>
        <fullName evidence="1">DUF3006 family protein</fullName>
    </submittedName>
</protein>
<dbReference type="AlphaFoldDB" id="A0A4R1R0Z2"/>